<dbReference type="Proteomes" id="UP000517759">
    <property type="component" value="Unassembled WGS sequence"/>
</dbReference>
<dbReference type="Proteomes" id="UP001156881">
    <property type="component" value="Unassembled WGS sequence"/>
</dbReference>
<feature type="region of interest" description="Disordered" evidence="3">
    <location>
        <begin position="68"/>
        <end position="91"/>
    </location>
</feature>
<evidence type="ECO:0000256" key="3">
    <source>
        <dbReference type="SAM" id="MobiDB-lite"/>
    </source>
</evidence>
<reference evidence="5" key="1">
    <citation type="journal article" date="2014" name="Int. J. Syst. Evol. Microbiol.">
        <title>Complete genome of a new Firmicutes species belonging to the dominant human colonic microbiota ('Ruminococcus bicirculans') reveals two chromosomes and a selective capacity to utilize plant glucans.</title>
        <authorList>
            <consortium name="NISC Comparative Sequencing Program"/>
            <person name="Wegmann U."/>
            <person name="Louis P."/>
            <person name="Goesmann A."/>
            <person name="Henrissat B."/>
            <person name="Duncan S.H."/>
            <person name="Flint H.J."/>
        </authorList>
    </citation>
    <scope>NUCLEOTIDE SEQUENCE</scope>
    <source>
        <strain evidence="5">NBRC 107710</strain>
    </source>
</reference>
<keyword evidence="8" id="KW-1185">Reference proteome</keyword>
<evidence type="ECO:0000259" key="4">
    <source>
        <dbReference type="Pfam" id="PF10073"/>
    </source>
</evidence>
<comment type="similarity">
    <text evidence="1">Belongs to the UPF0335 family.</text>
</comment>
<dbReference type="EMBL" id="BSPG01000060">
    <property type="protein sequence ID" value="GLS46907.1"/>
    <property type="molecule type" value="Genomic_DNA"/>
</dbReference>
<reference evidence="8" key="2">
    <citation type="journal article" date="2019" name="Int. J. Syst. Evol. Microbiol.">
        <title>The Global Catalogue of Microorganisms (GCM) 10K type strain sequencing project: providing services to taxonomists for standard genome sequencing and annotation.</title>
        <authorList>
            <consortium name="The Broad Institute Genomics Platform"/>
            <consortium name="The Broad Institute Genome Sequencing Center for Infectious Disease"/>
            <person name="Wu L."/>
            <person name="Ma J."/>
        </authorList>
    </citation>
    <scope>NUCLEOTIDE SEQUENCE [LARGE SCALE GENOMIC DNA]</scope>
    <source>
        <strain evidence="8">NBRC 107710</strain>
    </source>
</reference>
<evidence type="ECO:0000313" key="7">
    <source>
        <dbReference type="Proteomes" id="UP000517759"/>
    </source>
</evidence>
<organism evidence="6 7">
    <name type="scientific">Methylobacterium brachythecii</name>
    <dbReference type="NCBI Taxonomy" id="1176177"/>
    <lineage>
        <taxon>Bacteria</taxon>
        <taxon>Pseudomonadati</taxon>
        <taxon>Pseudomonadota</taxon>
        <taxon>Alphaproteobacteria</taxon>
        <taxon>Hyphomicrobiales</taxon>
        <taxon>Methylobacteriaceae</taxon>
        <taxon>Methylobacterium</taxon>
    </lineage>
</organism>
<dbReference type="InterPro" id="IPR046367">
    <property type="entry name" value="GapR-like_DNA-bd"/>
</dbReference>
<protein>
    <recommendedName>
        <fullName evidence="1">UPF0335 protein GCM10007884_49050</fullName>
    </recommendedName>
</protein>
<evidence type="ECO:0000256" key="2">
    <source>
        <dbReference type="SAM" id="Coils"/>
    </source>
</evidence>
<dbReference type="AlphaFoldDB" id="A0A7W6AN49"/>
<dbReference type="GO" id="GO:0003677">
    <property type="term" value="F:DNA binding"/>
    <property type="evidence" value="ECO:0007669"/>
    <property type="project" value="InterPro"/>
</dbReference>
<name>A0A7W6AN49_9HYPH</name>
<dbReference type="InterPro" id="IPR018753">
    <property type="entry name" value="GapR-like"/>
</dbReference>
<feature type="compositionally biased region" description="Polar residues" evidence="3">
    <location>
        <begin position="76"/>
        <end position="90"/>
    </location>
</feature>
<proteinExistence type="inferred from homology"/>
<reference evidence="5" key="4">
    <citation type="submission" date="2023-01" db="EMBL/GenBank/DDBJ databases">
        <title>Draft genome sequence of Methylobacterium brachythecii strain NBRC 107710.</title>
        <authorList>
            <person name="Sun Q."/>
            <person name="Mori K."/>
        </authorList>
    </citation>
    <scope>NUCLEOTIDE SEQUENCE</scope>
    <source>
        <strain evidence="5">NBRC 107710</strain>
    </source>
</reference>
<feature type="coiled-coil region" evidence="2">
    <location>
        <begin position="97"/>
        <end position="124"/>
    </location>
</feature>
<dbReference type="HAMAP" id="MF_00797">
    <property type="entry name" value="UPF0335"/>
    <property type="match status" value="1"/>
</dbReference>
<evidence type="ECO:0000313" key="5">
    <source>
        <dbReference type="EMBL" id="GLS46907.1"/>
    </source>
</evidence>
<dbReference type="NCBIfam" id="NF010247">
    <property type="entry name" value="PRK13694.1"/>
    <property type="match status" value="1"/>
</dbReference>
<accession>A0A7W6AN49</accession>
<reference evidence="6 7" key="3">
    <citation type="submission" date="2020-08" db="EMBL/GenBank/DDBJ databases">
        <title>Genomic Encyclopedia of Type Strains, Phase IV (KMG-IV): sequencing the most valuable type-strain genomes for metagenomic binning, comparative biology and taxonomic classification.</title>
        <authorList>
            <person name="Goeker M."/>
        </authorList>
    </citation>
    <scope>NUCLEOTIDE SEQUENCE [LARGE SCALE GENOMIC DNA]</scope>
    <source>
        <strain evidence="6 7">DSM 24105</strain>
    </source>
</reference>
<feature type="domain" description="GapR-like DNA-binding" evidence="4">
    <location>
        <begin position="93"/>
        <end position="164"/>
    </location>
</feature>
<evidence type="ECO:0000313" key="6">
    <source>
        <dbReference type="EMBL" id="MBB3905651.1"/>
    </source>
</evidence>
<gene>
    <name evidence="5" type="ORF">GCM10007884_49050</name>
    <name evidence="6" type="ORF">GGR33_005193</name>
</gene>
<evidence type="ECO:0000313" key="8">
    <source>
        <dbReference type="Proteomes" id="UP001156881"/>
    </source>
</evidence>
<dbReference type="EMBL" id="JACIDN010000017">
    <property type="protein sequence ID" value="MBB3905651.1"/>
    <property type="molecule type" value="Genomic_DNA"/>
</dbReference>
<dbReference type="Pfam" id="PF10073">
    <property type="entry name" value="GapR_DNA-bd"/>
    <property type="match status" value="1"/>
</dbReference>
<keyword evidence="2" id="KW-0175">Coiled coil</keyword>
<sequence length="167" mass="18444">MRRASTAVGRRRIVDSRHAGAYGVGRECTHPTGCDEFPQRIERPLQGASARLQSTHISGPRLCSCGASPRRDTAMNAASTQRAPDVSSSEGVAADELKQFIERIERLNEEADAIKGDIKEVFAELKGRGFDVKAVRSILRIRKQDHSERQEQEAILELYLQALGMAV</sequence>
<comment type="caution">
    <text evidence="6">The sequence shown here is derived from an EMBL/GenBank/DDBJ whole genome shotgun (WGS) entry which is preliminary data.</text>
</comment>
<evidence type="ECO:0000256" key="1">
    <source>
        <dbReference type="HAMAP-Rule" id="MF_00797"/>
    </source>
</evidence>